<dbReference type="InterPro" id="IPR035434">
    <property type="entry name" value="GCL_bact_plant"/>
</dbReference>
<dbReference type="AlphaFoldDB" id="A0AAD8LYG7"/>
<dbReference type="PANTHER" id="PTHR34378:SF1">
    <property type="entry name" value="GLUTAMATE--CYSTEINE LIGASE, CHLOROPLASTIC"/>
    <property type="match status" value="1"/>
</dbReference>
<evidence type="ECO:0000256" key="3">
    <source>
        <dbReference type="ARBA" id="ARBA00022840"/>
    </source>
</evidence>
<dbReference type="GO" id="GO:0006750">
    <property type="term" value="P:glutathione biosynthetic process"/>
    <property type="evidence" value="ECO:0007669"/>
    <property type="project" value="InterPro"/>
</dbReference>
<comment type="caution">
    <text evidence="4">The sequence shown here is derived from an EMBL/GenBank/DDBJ whole genome shotgun (WGS) entry which is preliminary data.</text>
</comment>
<keyword evidence="3" id="KW-0067">ATP-binding</keyword>
<gene>
    <name evidence="4" type="ORF">POM88_052642</name>
</gene>
<evidence type="ECO:0000313" key="5">
    <source>
        <dbReference type="Proteomes" id="UP001237642"/>
    </source>
</evidence>
<dbReference type="GO" id="GO:0004357">
    <property type="term" value="F:glutamate-cysteine ligase activity"/>
    <property type="evidence" value="ECO:0007669"/>
    <property type="project" value="InterPro"/>
</dbReference>
<keyword evidence="2" id="KW-0547">Nucleotide-binding</keyword>
<keyword evidence="5" id="KW-1185">Reference proteome</keyword>
<reference evidence="4" key="1">
    <citation type="submission" date="2023-02" db="EMBL/GenBank/DDBJ databases">
        <title>Genome of toxic invasive species Heracleum sosnowskyi carries increased number of genes despite the absence of recent whole-genome duplications.</title>
        <authorList>
            <person name="Schelkunov M."/>
            <person name="Shtratnikova V."/>
            <person name="Makarenko M."/>
            <person name="Klepikova A."/>
            <person name="Omelchenko D."/>
            <person name="Novikova G."/>
            <person name="Obukhova E."/>
            <person name="Bogdanov V."/>
            <person name="Penin A."/>
            <person name="Logacheva M."/>
        </authorList>
    </citation>
    <scope>NUCLEOTIDE SEQUENCE</scope>
    <source>
        <strain evidence="4">Hsosn_3</strain>
        <tissue evidence="4">Leaf</tissue>
    </source>
</reference>
<accession>A0AAD8LYG7</accession>
<dbReference type="EMBL" id="JAUIZM010000014">
    <property type="protein sequence ID" value="KAK1352804.1"/>
    <property type="molecule type" value="Genomic_DNA"/>
</dbReference>
<keyword evidence="1" id="KW-0436">Ligase</keyword>
<name>A0AAD8LYG7_9APIA</name>
<protein>
    <submittedName>
        <fullName evidence="4">Uncharacterized protein</fullName>
    </submittedName>
</protein>
<reference evidence="4" key="2">
    <citation type="submission" date="2023-05" db="EMBL/GenBank/DDBJ databases">
        <authorList>
            <person name="Schelkunov M.I."/>
        </authorList>
    </citation>
    <scope>NUCLEOTIDE SEQUENCE</scope>
    <source>
        <strain evidence="4">Hsosn_3</strain>
        <tissue evidence="4">Leaf</tissue>
    </source>
</reference>
<evidence type="ECO:0000256" key="1">
    <source>
        <dbReference type="ARBA" id="ARBA00022598"/>
    </source>
</evidence>
<organism evidence="4 5">
    <name type="scientific">Heracleum sosnowskyi</name>
    <dbReference type="NCBI Taxonomy" id="360622"/>
    <lineage>
        <taxon>Eukaryota</taxon>
        <taxon>Viridiplantae</taxon>
        <taxon>Streptophyta</taxon>
        <taxon>Embryophyta</taxon>
        <taxon>Tracheophyta</taxon>
        <taxon>Spermatophyta</taxon>
        <taxon>Magnoliopsida</taxon>
        <taxon>eudicotyledons</taxon>
        <taxon>Gunneridae</taxon>
        <taxon>Pentapetalae</taxon>
        <taxon>asterids</taxon>
        <taxon>campanulids</taxon>
        <taxon>Apiales</taxon>
        <taxon>Apiaceae</taxon>
        <taxon>Apioideae</taxon>
        <taxon>apioid superclade</taxon>
        <taxon>Tordylieae</taxon>
        <taxon>Tordyliinae</taxon>
        <taxon>Heracleum</taxon>
    </lineage>
</organism>
<dbReference type="Proteomes" id="UP001237642">
    <property type="component" value="Unassembled WGS sequence"/>
</dbReference>
<sequence>MGSSYCIISYESMQCKAGQNFYTNNVEVSGMRGSCVGFPCFLCNPRNTMRYLCFQGTGVGSKRGQQVVVASSPPTEDVVIATEPLTKEDLVAYLASGCKPKEKWRCVIYLALVGNLHQTCAEINSHIYQVFHKLKPDLMCLPLLDLHEWLRKATTLC</sequence>
<dbReference type="PANTHER" id="PTHR34378">
    <property type="entry name" value="GLUTAMATE--CYSTEINE LIGASE, CHLOROPLASTIC"/>
    <property type="match status" value="1"/>
</dbReference>
<evidence type="ECO:0000256" key="2">
    <source>
        <dbReference type="ARBA" id="ARBA00022741"/>
    </source>
</evidence>
<evidence type="ECO:0000313" key="4">
    <source>
        <dbReference type="EMBL" id="KAK1352804.1"/>
    </source>
</evidence>
<dbReference type="GO" id="GO:0005524">
    <property type="term" value="F:ATP binding"/>
    <property type="evidence" value="ECO:0007669"/>
    <property type="project" value="UniProtKB-KW"/>
</dbReference>
<proteinExistence type="predicted"/>